<name>E1JTK0_SOLFR</name>
<sequence length="259" mass="26007">MEIGSATSPFTAGLALSQKAATTGTQQADAAASTGNGSRIYQRAMGTTAGGASDLLGNNFVHADSGQSKYVAATIMDLQTDMSFSDKMGSLLGSLDAQYAALTGSGVSKYAAAAIMQHKVKEGVKQVTNDEYMDQSADNLDNLKDDIEKRAEEATQPQDPSQGDAADTSQTADAADASTATTPGDQDASTGQDAGQTADTQQTDDQTAPATETATGAGASNATGAATPPAAVSGNAATSETAQNPSLLPPTTVSLDILV</sequence>
<evidence type="ECO:0000313" key="2">
    <source>
        <dbReference type="EMBL" id="EFL52460.1"/>
    </source>
</evidence>
<feature type="compositionally biased region" description="Low complexity" evidence="1">
    <location>
        <begin position="190"/>
        <end position="231"/>
    </location>
</feature>
<evidence type="ECO:0000313" key="3">
    <source>
        <dbReference type="Proteomes" id="UP000006250"/>
    </source>
</evidence>
<dbReference type="eggNOG" id="ENOG50315EK">
    <property type="taxonomic scope" value="Bacteria"/>
</dbReference>
<dbReference type="RefSeq" id="WP_005991593.1">
    <property type="nucleotide sequence ID" value="NZ_AECZ01000004.1"/>
</dbReference>
<dbReference type="EMBL" id="AECZ01000004">
    <property type="protein sequence ID" value="EFL52460.1"/>
    <property type="molecule type" value="Genomic_DNA"/>
</dbReference>
<feature type="compositionally biased region" description="Polar residues" evidence="1">
    <location>
        <begin position="235"/>
        <end position="259"/>
    </location>
</feature>
<keyword evidence="3" id="KW-1185">Reference proteome</keyword>
<feature type="region of interest" description="Disordered" evidence="1">
    <location>
        <begin position="151"/>
        <end position="259"/>
    </location>
</feature>
<dbReference type="OrthoDB" id="5459314at2"/>
<proteinExistence type="predicted"/>
<reference evidence="2 3" key="1">
    <citation type="submission" date="2010-08" db="EMBL/GenBank/DDBJ databases">
        <title>The draft genome of Desulfovibrio fructosovorans JJ.</title>
        <authorList>
            <consortium name="US DOE Joint Genome Institute (JGI-PGF)"/>
            <person name="Lucas S."/>
            <person name="Copeland A."/>
            <person name="Lapidus A."/>
            <person name="Cheng J.-F."/>
            <person name="Bruce D."/>
            <person name="Goodwin L."/>
            <person name="Pitluck S."/>
            <person name="Land M.L."/>
            <person name="Hauser L."/>
            <person name="Chang Y.-J."/>
            <person name="Jeffries C."/>
            <person name="Wall J.D."/>
            <person name="Stahl D.A."/>
            <person name="Arkin A.P."/>
            <person name="Dehal P."/>
            <person name="Stolyar S.M."/>
            <person name="Hazen T.C."/>
            <person name="Woyke T.J."/>
        </authorList>
    </citation>
    <scope>NUCLEOTIDE SEQUENCE [LARGE SCALE GENOMIC DNA]</scope>
    <source>
        <strain evidence="2 3">JJ</strain>
    </source>
</reference>
<comment type="caution">
    <text evidence="2">The sequence shown here is derived from an EMBL/GenBank/DDBJ whole genome shotgun (WGS) entry which is preliminary data.</text>
</comment>
<dbReference type="Proteomes" id="UP000006250">
    <property type="component" value="Unassembled WGS sequence"/>
</dbReference>
<protein>
    <submittedName>
        <fullName evidence="2">Uncharacterized protein</fullName>
    </submittedName>
</protein>
<gene>
    <name evidence="2" type="ORF">DesfrDRAFT_0949</name>
</gene>
<organism evidence="2 3">
    <name type="scientific">Solidesulfovibrio fructosivorans JJ]</name>
    <dbReference type="NCBI Taxonomy" id="596151"/>
    <lineage>
        <taxon>Bacteria</taxon>
        <taxon>Pseudomonadati</taxon>
        <taxon>Thermodesulfobacteriota</taxon>
        <taxon>Desulfovibrionia</taxon>
        <taxon>Desulfovibrionales</taxon>
        <taxon>Desulfovibrionaceae</taxon>
        <taxon>Solidesulfovibrio</taxon>
    </lineage>
</organism>
<accession>E1JTK0</accession>
<dbReference type="AlphaFoldDB" id="E1JTK0"/>
<feature type="compositionally biased region" description="Low complexity" evidence="1">
    <location>
        <begin position="164"/>
        <end position="182"/>
    </location>
</feature>
<evidence type="ECO:0000256" key="1">
    <source>
        <dbReference type="SAM" id="MobiDB-lite"/>
    </source>
</evidence>